<comment type="caution">
    <text evidence="1">The sequence shown here is derived from an EMBL/GenBank/DDBJ whole genome shotgun (WGS) entry which is preliminary data.</text>
</comment>
<dbReference type="InterPro" id="IPR027417">
    <property type="entry name" value="P-loop_NTPase"/>
</dbReference>
<dbReference type="EMBL" id="BONX01000024">
    <property type="protein sequence ID" value="GIG97257.1"/>
    <property type="molecule type" value="Genomic_DNA"/>
</dbReference>
<dbReference type="PANTHER" id="PTHR37816">
    <property type="entry name" value="YALI0E33011P"/>
    <property type="match status" value="1"/>
</dbReference>
<name>A0ABQ4ERG3_9ACTN</name>
<reference evidence="1 2" key="1">
    <citation type="submission" date="2021-01" db="EMBL/GenBank/DDBJ databases">
        <title>Whole genome shotgun sequence of Plantactinospora mayteni NBRC 109088.</title>
        <authorList>
            <person name="Komaki H."/>
            <person name="Tamura T."/>
        </authorList>
    </citation>
    <scope>NUCLEOTIDE SEQUENCE [LARGE SCALE GENOMIC DNA]</scope>
    <source>
        <strain evidence="1 2">NBRC 109088</strain>
    </source>
</reference>
<sequence length="174" mass="20075">MEGVDRIAIIGCGGSGKSTVARQLARILGAPLTHLDALYYDEHWTPLPQDEFAAQQEKLVTGERWIIEGNYASTLPIRLAAADIVIFLDLPATACLRGIAQRRWRYRGGQHRTDGVYDRITMNFVRYILDYRHTMRPRVRNLLQEHGPHVQLVTLTSRRHANRYIDRVQQERSR</sequence>
<keyword evidence="2" id="KW-1185">Reference proteome</keyword>
<dbReference type="PANTHER" id="PTHR37816:SF3">
    <property type="entry name" value="MODULATES DNA TOPOLOGY"/>
    <property type="match status" value="1"/>
</dbReference>
<dbReference type="Proteomes" id="UP000621500">
    <property type="component" value="Unassembled WGS sequence"/>
</dbReference>
<evidence type="ECO:0000313" key="1">
    <source>
        <dbReference type="EMBL" id="GIG97257.1"/>
    </source>
</evidence>
<proteinExistence type="predicted"/>
<organism evidence="1 2">
    <name type="scientific">Plantactinospora mayteni</name>
    <dbReference type="NCBI Taxonomy" id="566021"/>
    <lineage>
        <taxon>Bacteria</taxon>
        <taxon>Bacillati</taxon>
        <taxon>Actinomycetota</taxon>
        <taxon>Actinomycetes</taxon>
        <taxon>Micromonosporales</taxon>
        <taxon>Micromonosporaceae</taxon>
        <taxon>Plantactinospora</taxon>
    </lineage>
</organism>
<dbReference type="InterPro" id="IPR052922">
    <property type="entry name" value="Cytidylate_Kinase-2"/>
</dbReference>
<protein>
    <submittedName>
        <fullName evidence="1">Topology modulation protein</fullName>
    </submittedName>
</protein>
<dbReference type="Gene3D" id="3.40.50.300">
    <property type="entry name" value="P-loop containing nucleotide triphosphate hydrolases"/>
    <property type="match status" value="1"/>
</dbReference>
<evidence type="ECO:0000313" key="2">
    <source>
        <dbReference type="Proteomes" id="UP000621500"/>
    </source>
</evidence>
<dbReference type="SUPFAM" id="SSF52540">
    <property type="entry name" value="P-loop containing nucleoside triphosphate hydrolases"/>
    <property type="match status" value="1"/>
</dbReference>
<gene>
    <name evidence="1" type="ORF">Pma05_38300</name>
</gene>
<accession>A0ABQ4ERG3</accession>